<feature type="transmembrane region" description="Helical" evidence="2">
    <location>
        <begin position="296"/>
        <end position="314"/>
    </location>
</feature>
<dbReference type="InterPro" id="IPR020846">
    <property type="entry name" value="MFS_dom"/>
</dbReference>
<feature type="transmembrane region" description="Helical" evidence="2">
    <location>
        <begin position="169"/>
        <end position="191"/>
    </location>
</feature>
<feature type="transmembrane region" description="Helical" evidence="2">
    <location>
        <begin position="83"/>
        <end position="103"/>
    </location>
</feature>
<dbReference type="Pfam" id="PF07690">
    <property type="entry name" value="MFS_1"/>
    <property type="match status" value="1"/>
</dbReference>
<dbReference type="EMBL" id="MU825406">
    <property type="protein sequence ID" value="KAJ7391413.1"/>
    <property type="molecule type" value="Genomic_DNA"/>
</dbReference>
<feature type="transmembrane region" description="Helical" evidence="2">
    <location>
        <begin position="135"/>
        <end position="157"/>
    </location>
</feature>
<dbReference type="InterPro" id="IPR050327">
    <property type="entry name" value="Proton-linked_MCT"/>
</dbReference>
<dbReference type="SUPFAM" id="SSF103473">
    <property type="entry name" value="MFS general substrate transporter"/>
    <property type="match status" value="1"/>
</dbReference>
<keyword evidence="2" id="KW-0812">Transmembrane</keyword>
<dbReference type="PROSITE" id="PS50850">
    <property type="entry name" value="MFS"/>
    <property type="match status" value="1"/>
</dbReference>
<feature type="domain" description="Major facilitator superfamily (MFS) profile" evidence="3">
    <location>
        <begin position="42"/>
        <end position="389"/>
    </location>
</feature>
<comment type="caution">
    <text evidence="4">The sequence shown here is derived from an EMBL/GenBank/DDBJ whole genome shotgun (WGS) entry which is preliminary data.</text>
</comment>
<dbReference type="AlphaFoldDB" id="A0A9X0A0U7"/>
<reference evidence="4" key="1">
    <citation type="submission" date="2023-01" db="EMBL/GenBank/DDBJ databases">
        <title>Genome assembly of the deep-sea coral Lophelia pertusa.</title>
        <authorList>
            <person name="Herrera S."/>
            <person name="Cordes E."/>
        </authorList>
    </citation>
    <scope>NUCLEOTIDE SEQUENCE</scope>
    <source>
        <strain evidence="4">USNM1676648</strain>
        <tissue evidence="4">Polyp</tissue>
    </source>
</reference>
<dbReference type="InterPro" id="IPR011701">
    <property type="entry name" value="MFS"/>
</dbReference>
<dbReference type="PANTHER" id="PTHR11360:SF251">
    <property type="entry name" value="MAJOR FACILITATOR SUPERFAMILY (MFS) PROFILE DOMAIN-CONTAINING PROTEIN"/>
    <property type="match status" value="1"/>
</dbReference>
<dbReference type="PANTHER" id="PTHR11360">
    <property type="entry name" value="MONOCARBOXYLATE TRANSPORTER"/>
    <property type="match status" value="1"/>
</dbReference>
<dbReference type="InterPro" id="IPR036259">
    <property type="entry name" value="MFS_trans_sf"/>
</dbReference>
<dbReference type="GO" id="GO:0016020">
    <property type="term" value="C:membrane"/>
    <property type="evidence" value="ECO:0007669"/>
    <property type="project" value="UniProtKB-SubCell"/>
</dbReference>
<accession>A0A9X0A0U7</accession>
<feature type="transmembrane region" description="Helical" evidence="2">
    <location>
        <begin position="347"/>
        <end position="370"/>
    </location>
</feature>
<dbReference type="Proteomes" id="UP001163046">
    <property type="component" value="Unassembled WGS sequence"/>
</dbReference>
<dbReference type="OrthoDB" id="5971339at2759"/>
<feature type="transmembrane region" description="Helical" evidence="2">
    <location>
        <begin position="110"/>
        <end position="129"/>
    </location>
</feature>
<feature type="transmembrane region" description="Helical" evidence="2">
    <location>
        <begin position="257"/>
        <end position="276"/>
    </location>
</feature>
<comment type="subcellular location">
    <subcellularLocation>
        <location evidence="1">Membrane</location>
        <topology evidence="1">Multi-pass membrane protein</topology>
    </subcellularLocation>
</comment>
<evidence type="ECO:0000256" key="2">
    <source>
        <dbReference type="SAM" id="Phobius"/>
    </source>
</evidence>
<gene>
    <name evidence="4" type="ORF">OS493_018458</name>
</gene>
<proteinExistence type="predicted"/>
<organism evidence="4 5">
    <name type="scientific">Desmophyllum pertusum</name>
    <dbReference type="NCBI Taxonomy" id="174260"/>
    <lineage>
        <taxon>Eukaryota</taxon>
        <taxon>Metazoa</taxon>
        <taxon>Cnidaria</taxon>
        <taxon>Anthozoa</taxon>
        <taxon>Hexacorallia</taxon>
        <taxon>Scleractinia</taxon>
        <taxon>Caryophylliina</taxon>
        <taxon>Caryophylliidae</taxon>
        <taxon>Desmophyllum</taxon>
    </lineage>
</organism>
<name>A0A9X0A0U7_9CNID</name>
<evidence type="ECO:0000313" key="5">
    <source>
        <dbReference type="Proteomes" id="UP001163046"/>
    </source>
</evidence>
<protein>
    <recommendedName>
        <fullName evidence="3">Major facilitator superfamily (MFS) profile domain-containing protein</fullName>
    </recommendedName>
</protein>
<evidence type="ECO:0000256" key="1">
    <source>
        <dbReference type="ARBA" id="ARBA00004141"/>
    </source>
</evidence>
<keyword evidence="5" id="KW-1185">Reference proteome</keyword>
<dbReference type="Gene3D" id="1.20.1250.20">
    <property type="entry name" value="MFS general substrate transporter like domains"/>
    <property type="match status" value="2"/>
</dbReference>
<sequence length="389" mass="42591">MSRDGRSTSSQEEDSKTQHKGYRQCMWISAQSSCRQPDSPYAYFVCFCGFLCTLLAIGCSYSYGLLFPVLLDEFKEGKAKTAWVGSLAYASGSLFGPVVGVLCDRFSHRTVAISGGLIATVALLVTSQAPNLTLMFFTFGLAFGFGCCCIFFVVLTIMPRYFIKRRSLAAGLVLMGAGSGLIVMSPIVQALLSVSTWRMTFIAMAGMLLLTCILSCSFDSNVGNIANEYSDQVLKNPGRSSYLCSTLDFSYMKNKEFVIYLIASTTCFCGITVPLIHMARYCQERGIDAKRTSMMYFWNGIASVVFRALTGYVCDMKRVHPKWIMQAAVFVAGTAAVLTTLSFSYKQLLACFVVYGVADGSIISSMNILAMATLSPKHRSQGFGFSIFV</sequence>
<feature type="transmembrane region" description="Helical" evidence="2">
    <location>
        <begin position="41"/>
        <end position="63"/>
    </location>
</feature>
<dbReference type="GO" id="GO:0022857">
    <property type="term" value="F:transmembrane transporter activity"/>
    <property type="evidence" value="ECO:0007669"/>
    <property type="project" value="InterPro"/>
</dbReference>
<keyword evidence="2" id="KW-0472">Membrane</keyword>
<evidence type="ECO:0000313" key="4">
    <source>
        <dbReference type="EMBL" id="KAJ7391413.1"/>
    </source>
</evidence>
<keyword evidence="2" id="KW-1133">Transmembrane helix</keyword>
<feature type="transmembrane region" description="Helical" evidence="2">
    <location>
        <begin position="323"/>
        <end position="341"/>
    </location>
</feature>
<evidence type="ECO:0000259" key="3">
    <source>
        <dbReference type="PROSITE" id="PS50850"/>
    </source>
</evidence>